<reference evidence="7 8" key="1">
    <citation type="submission" date="2020-06" db="EMBL/GenBank/DDBJ databases">
        <title>WGS assembly of Ceratodon purpureus strain R40.</title>
        <authorList>
            <person name="Carey S.B."/>
            <person name="Jenkins J."/>
            <person name="Shu S."/>
            <person name="Lovell J.T."/>
            <person name="Sreedasyam A."/>
            <person name="Maumus F."/>
            <person name="Tiley G.P."/>
            <person name="Fernandez-Pozo N."/>
            <person name="Barry K."/>
            <person name="Chen C."/>
            <person name="Wang M."/>
            <person name="Lipzen A."/>
            <person name="Daum C."/>
            <person name="Saski C.A."/>
            <person name="Payton A.C."/>
            <person name="Mcbreen J.C."/>
            <person name="Conrad R.E."/>
            <person name="Kollar L.M."/>
            <person name="Olsson S."/>
            <person name="Huttunen S."/>
            <person name="Landis J.B."/>
            <person name="Wickett N.J."/>
            <person name="Johnson M.G."/>
            <person name="Rensing S.A."/>
            <person name="Grimwood J."/>
            <person name="Schmutz J."/>
            <person name="Mcdaniel S.F."/>
        </authorList>
    </citation>
    <scope>NUCLEOTIDE SEQUENCE [LARGE SCALE GENOMIC DNA]</scope>
    <source>
        <strain evidence="7 8">R40</strain>
    </source>
</reference>
<accession>A0A8T0HAZ8</accession>
<comment type="similarity">
    <text evidence="2">Belongs to the glycosyltransferase 47 family.</text>
</comment>
<evidence type="ECO:0000313" key="7">
    <source>
        <dbReference type="EMBL" id="KAG0568450.1"/>
    </source>
</evidence>
<dbReference type="EMBL" id="CM026427">
    <property type="protein sequence ID" value="KAG0568448.1"/>
    <property type="molecule type" value="Genomic_DNA"/>
</dbReference>
<dbReference type="EMBL" id="CM026427">
    <property type="protein sequence ID" value="KAG0568451.1"/>
    <property type="molecule type" value="Genomic_DNA"/>
</dbReference>
<feature type="region of interest" description="Disordered" evidence="5">
    <location>
        <begin position="70"/>
        <end position="98"/>
    </location>
</feature>
<dbReference type="PANTHER" id="PTHR11062">
    <property type="entry name" value="EXOSTOSIN HEPARAN SULFATE GLYCOSYLTRANSFERASE -RELATED"/>
    <property type="match status" value="1"/>
</dbReference>
<name>A0A8T0HAZ8_CERPU</name>
<evidence type="ECO:0000256" key="2">
    <source>
        <dbReference type="ARBA" id="ARBA00010271"/>
    </source>
</evidence>
<dbReference type="PANTHER" id="PTHR11062:SF401">
    <property type="entry name" value="EXOSTOSIN GT47 DOMAIN-CONTAINING PROTEIN"/>
    <property type="match status" value="1"/>
</dbReference>
<protein>
    <recommendedName>
        <fullName evidence="6">Exostosin GT47 domain-containing protein</fullName>
    </recommendedName>
</protein>
<evidence type="ECO:0000313" key="8">
    <source>
        <dbReference type="Proteomes" id="UP000822688"/>
    </source>
</evidence>
<dbReference type="GO" id="GO:0000139">
    <property type="term" value="C:Golgi membrane"/>
    <property type="evidence" value="ECO:0007669"/>
    <property type="project" value="UniProtKB-SubCell"/>
</dbReference>
<dbReference type="AlphaFoldDB" id="A0A8T0HAZ8"/>
<dbReference type="Pfam" id="PF03016">
    <property type="entry name" value="Exostosin_GT47"/>
    <property type="match status" value="1"/>
</dbReference>
<evidence type="ECO:0000256" key="5">
    <source>
        <dbReference type="SAM" id="MobiDB-lite"/>
    </source>
</evidence>
<evidence type="ECO:0000256" key="4">
    <source>
        <dbReference type="ARBA" id="ARBA00023034"/>
    </source>
</evidence>
<dbReference type="Proteomes" id="UP000822688">
    <property type="component" value="Chromosome 6"/>
</dbReference>
<proteinExistence type="inferred from homology"/>
<feature type="domain" description="Exostosin GT47" evidence="6">
    <location>
        <begin position="119"/>
        <end position="390"/>
    </location>
</feature>
<dbReference type="InterPro" id="IPR040911">
    <property type="entry name" value="Exostosin_GT47"/>
</dbReference>
<evidence type="ECO:0000256" key="3">
    <source>
        <dbReference type="ARBA" id="ARBA00022968"/>
    </source>
</evidence>
<dbReference type="InterPro" id="IPR004263">
    <property type="entry name" value="Exostosin"/>
</dbReference>
<dbReference type="GO" id="GO:0016757">
    <property type="term" value="F:glycosyltransferase activity"/>
    <property type="evidence" value="ECO:0007669"/>
    <property type="project" value="InterPro"/>
</dbReference>
<organism evidence="7 8">
    <name type="scientific">Ceratodon purpureus</name>
    <name type="common">Fire moss</name>
    <name type="synonym">Dicranum purpureum</name>
    <dbReference type="NCBI Taxonomy" id="3225"/>
    <lineage>
        <taxon>Eukaryota</taxon>
        <taxon>Viridiplantae</taxon>
        <taxon>Streptophyta</taxon>
        <taxon>Embryophyta</taxon>
        <taxon>Bryophyta</taxon>
        <taxon>Bryophytina</taxon>
        <taxon>Bryopsida</taxon>
        <taxon>Dicranidae</taxon>
        <taxon>Pseudoditrichales</taxon>
        <taxon>Ditrichaceae</taxon>
        <taxon>Ceratodon</taxon>
    </lineage>
</organism>
<gene>
    <name evidence="7" type="ORF">KC19_6G020400</name>
</gene>
<keyword evidence="3" id="KW-0735">Signal-anchor</keyword>
<comment type="subcellular location">
    <subcellularLocation>
        <location evidence="1">Golgi apparatus membrane</location>
        <topology evidence="1">Single-pass type II membrane protein</topology>
    </subcellularLocation>
</comment>
<feature type="compositionally biased region" description="Acidic residues" evidence="5">
    <location>
        <begin position="77"/>
        <end position="96"/>
    </location>
</feature>
<sequence length="500" mass="56551">MKFPRKQRVIVLTLLYVCAAALMICGVWSTAFPRRFAESRHSFEEAPHLVSGDDDTAILSSSEIWTAGARSLSSTDDATEESAQEAEQQTSEDEGDLQSSLPQLYHVPQIFALNYEEMTKNMRVYIYPNSQTGSMNDSYEYDATNGNNQLGNSEEATTTGFFNILAKGKNHQFLTSDPDEAHLFFLPVSIDALHSALGPDGVGNHLRHYIESIRGNYTFWDRSLGADHFYLASRGYETVNHRNNLELTKNAVQVACSPLAPNQAFYPHKDIVIPHYQNLPASSSSSPRSTLAYINLDLAQSSLLPEAWKSDSDFVVEASNGSPDASVFESSKFCVSLSMRNVVDALRHGCVPVVVSDSIIYDLPFQDALNWHEFSVVIGTEEMADVKSFFTSMSDAKYAKMQYLGLQASKHMEWNDPPAAYDAFHMTMFELWMRRHSVKYSRRSAEEWKSLEFHLSDEYLFYGVLVVIVLFLIPQRRVVYSTHSYSYPAIFRICCFWRAE</sequence>
<comment type="caution">
    <text evidence="7">The sequence shown here is derived from an EMBL/GenBank/DDBJ whole genome shotgun (WGS) entry which is preliminary data.</text>
</comment>
<keyword evidence="3" id="KW-0812">Transmembrane</keyword>
<evidence type="ECO:0000256" key="1">
    <source>
        <dbReference type="ARBA" id="ARBA00004323"/>
    </source>
</evidence>
<keyword evidence="8" id="KW-1185">Reference proteome</keyword>
<evidence type="ECO:0000259" key="6">
    <source>
        <dbReference type="Pfam" id="PF03016"/>
    </source>
</evidence>
<keyword evidence="4" id="KW-0333">Golgi apparatus</keyword>
<dbReference type="EMBL" id="CM026427">
    <property type="protein sequence ID" value="KAG0568450.1"/>
    <property type="molecule type" value="Genomic_DNA"/>
</dbReference>